<evidence type="ECO:0000313" key="1">
    <source>
        <dbReference type="EMBL" id="MBD2723117.1"/>
    </source>
</evidence>
<keyword evidence="2" id="KW-1185">Reference proteome</keyword>
<protein>
    <recommendedName>
        <fullName evidence="3">DUF4962 domain-containing protein</fullName>
    </recommendedName>
</protein>
<dbReference type="InterPro" id="IPR008929">
    <property type="entry name" value="Chondroitin_lyas"/>
</dbReference>
<dbReference type="Proteomes" id="UP000606003">
    <property type="component" value="Unassembled WGS sequence"/>
</dbReference>
<dbReference type="EMBL" id="JACXAC010000004">
    <property type="protein sequence ID" value="MBD2723117.1"/>
    <property type="molecule type" value="Genomic_DNA"/>
</dbReference>
<comment type="caution">
    <text evidence="1">The sequence shown here is derived from an EMBL/GenBank/DDBJ whole genome shotgun (WGS) entry which is preliminary data.</text>
</comment>
<dbReference type="SUPFAM" id="SSF48230">
    <property type="entry name" value="Chondroitin AC/alginate lyase"/>
    <property type="match status" value="1"/>
</dbReference>
<sequence>MKKHFLLYLLFALCFSCKESPNDNPPAPSKGGGGGPTGPFVSTAVVPIRSDVVDQCFQGNGLKDVHPRLFFTAADIARVKATGQSDAFATGTYNDVLAKADAVLTAPLLGYGLDGAGLRITNIHTFSNEQLPYLVLAYQFTKDPKYALRCWQQLDRMCAFPDWGANRHFLDAGIAAKGVAMAYDGLYDYLTPAQRTQLVTAVRTFVLEPGKTQIETSSGGFKWYLTNDNWNGICHGGMISAALAMYETDPAFMSQVVAICANGTKKYMDSLEPDGASEEGMSYWSYGLSNTVLAFDAMKRILSTTYGLTDGNGFRKTGWFPFNVSGPVGTATMGDDYIYSGKDNKFLSYFWFAKHLNDPGLARAQYDAASARNASRPVKMNGWLDLLYYDRQLVNQGSAASFPLNGYVRGIDYLYVQENNTSDQALYVAMHGGDNNASHGHLDAGSFYLQALGETWAQGNLGAENPYPRDYFTNSGPSYTAPATTVAGTRGRFYYYRVRTEGKNCLVFNPDARPEQTPTGVATVAAQQADNTGGFYVLNLADVYTRDVTAYKRGIKLNRSSGIVTVQDEFTPVRGSTVYWLMHSPATDGLLISTDGQTATMTKNGKTYYAVIKAPAGARFTKVDRSTSTINYLPETAPIFAGIMASENTPNQWYGKLQIKLDALAPNVPTTIRVDFVKAATATTPALTALNSWTTSN</sequence>
<gene>
    <name evidence="1" type="ORF">IC234_13365</name>
</gene>
<reference evidence="1 2" key="1">
    <citation type="submission" date="2020-09" db="EMBL/GenBank/DDBJ databases">
        <authorList>
            <person name="Kim M.K."/>
        </authorList>
    </citation>
    <scope>NUCLEOTIDE SEQUENCE [LARGE SCALE GENOMIC DNA]</scope>
    <source>
        <strain evidence="1 2">BT189</strain>
    </source>
</reference>
<evidence type="ECO:0000313" key="2">
    <source>
        <dbReference type="Proteomes" id="UP000606003"/>
    </source>
</evidence>
<proteinExistence type="predicted"/>
<dbReference type="RefSeq" id="WP_190925418.1">
    <property type="nucleotide sequence ID" value="NZ_JACXAC010000004.1"/>
</dbReference>
<accession>A0ABR8JUV5</accession>
<dbReference type="PANTHER" id="PTHR38045">
    <property type="entry name" value="CHROMOSOME 1, WHOLE GENOME SHOTGUN SEQUENCE"/>
    <property type="match status" value="1"/>
</dbReference>
<dbReference type="Gene3D" id="2.70.98.70">
    <property type="match status" value="1"/>
</dbReference>
<dbReference type="Gene3D" id="1.50.10.100">
    <property type="entry name" value="Chondroitin AC/alginate lyase"/>
    <property type="match status" value="1"/>
</dbReference>
<dbReference type="PANTHER" id="PTHR38045:SF1">
    <property type="entry name" value="HEPARINASE II_III-LIKE PROTEIN"/>
    <property type="match status" value="1"/>
</dbReference>
<evidence type="ECO:0008006" key="3">
    <source>
        <dbReference type="Google" id="ProtNLM"/>
    </source>
</evidence>
<organism evidence="1 2">
    <name type="scientific">Hymenobacter armeniacus</name>
    <dbReference type="NCBI Taxonomy" id="2771358"/>
    <lineage>
        <taxon>Bacteria</taxon>
        <taxon>Pseudomonadati</taxon>
        <taxon>Bacteroidota</taxon>
        <taxon>Cytophagia</taxon>
        <taxon>Cytophagales</taxon>
        <taxon>Hymenobacteraceae</taxon>
        <taxon>Hymenobacter</taxon>
    </lineage>
</organism>
<name>A0ABR8JUV5_9BACT</name>